<feature type="compositionally biased region" description="Low complexity" evidence="1">
    <location>
        <begin position="200"/>
        <end position="218"/>
    </location>
</feature>
<name>A0A1Q9CJM0_SYMMI</name>
<feature type="region of interest" description="Disordered" evidence="1">
    <location>
        <begin position="113"/>
        <end position="139"/>
    </location>
</feature>
<sequence>MLPDIADEVEVFSYTIHFVGPRLCDKLGCAAVLRRCEAGQKLLVWMIRSKDIVKVTSESLSQWAAQYGLQIRRNSTKSAKIRALCQLPDVTAACTPAELKALDDLLNEIDEKRRKRTKASEAENQEEDEADLMEEEEDETMAAARQLLEQVQRQEDEINAGSIETMIGSLTYVFTHFCDPVNNTKQQDDADAEGMKPDEAAAAAAAVPVPAEEPAAEAPEADERKRASRRLLSSCQAVPGFLTEKFKMRDDVVVSHVEHRSNVLPLFQVRLPGDEKYEGQPVPSGHAFRLQGWLPTSRDTEPLRQSDLKRVPLDVAQRFQILAYTWEVDFKGALDGFYIPDRQQAKTGPGARSHPLSNTMLPEGLASNSLATAASQGSTGGKEIYKSLQRQDYAQSFSKATTNIESGKWATEAEAF</sequence>
<evidence type="ECO:0000313" key="3">
    <source>
        <dbReference type="Proteomes" id="UP000186817"/>
    </source>
</evidence>
<comment type="caution">
    <text evidence="2">The sequence shown here is derived from an EMBL/GenBank/DDBJ whole genome shotgun (WGS) entry which is preliminary data.</text>
</comment>
<feature type="region of interest" description="Disordered" evidence="1">
    <location>
        <begin position="184"/>
        <end position="228"/>
    </location>
</feature>
<keyword evidence="3" id="KW-1185">Reference proteome</keyword>
<organism evidence="2 3">
    <name type="scientific">Symbiodinium microadriaticum</name>
    <name type="common">Dinoflagellate</name>
    <name type="synonym">Zooxanthella microadriatica</name>
    <dbReference type="NCBI Taxonomy" id="2951"/>
    <lineage>
        <taxon>Eukaryota</taxon>
        <taxon>Sar</taxon>
        <taxon>Alveolata</taxon>
        <taxon>Dinophyceae</taxon>
        <taxon>Suessiales</taxon>
        <taxon>Symbiodiniaceae</taxon>
        <taxon>Symbiodinium</taxon>
    </lineage>
</organism>
<gene>
    <name evidence="2" type="ORF">AK812_SmicGene36142</name>
</gene>
<dbReference type="OrthoDB" id="427641at2759"/>
<protein>
    <submittedName>
        <fullName evidence="2">Uncharacterized protein</fullName>
    </submittedName>
</protein>
<dbReference type="AlphaFoldDB" id="A0A1Q9CJM0"/>
<proteinExistence type="predicted"/>
<evidence type="ECO:0000256" key="1">
    <source>
        <dbReference type="SAM" id="MobiDB-lite"/>
    </source>
</evidence>
<reference evidence="2 3" key="1">
    <citation type="submission" date="2016-02" db="EMBL/GenBank/DDBJ databases">
        <title>Genome analysis of coral dinoflagellate symbionts highlights evolutionary adaptations to a symbiotic lifestyle.</title>
        <authorList>
            <person name="Aranda M."/>
            <person name="Li Y."/>
            <person name="Liew Y.J."/>
            <person name="Baumgarten S."/>
            <person name="Simakov O."/>
            <person name="Wilson M."/>
            <person name="Piel J."/>
            <person name="Ashoor H."/>
            <person name="Bougouffa S."/>
            <person name="Bajic V.B."/>
            <person name="Ryu T."/>
            <person name="Ravasi T."/>
            <person name="Bayer T."/>
            <person name="Micklem G."/>
            <person name="Kim H."/>
            <person name="Bhak J."/>
            <person name="Lajeunesse T.C."/>
            <person name="Voolstra C.R."/>
        </authorList>
    </citation>
    <scope>NUCLEOTIDE SEQUENCE [LARGE SCALE GENOMIC DNA]</scope>
    <source>
        <strain evidence="2 3">CCMP2467</strain>
    </source>
</reference>
<dbReference type="Proteomes" id="UP000186817">
    <property type="component" value="Unassembled WGS sequence"/>
</dbReference>
<evidence type="ECO:0000313" key="2">
    <source>
        <dbReference type="EMBL" id="OLP83131.1"/>
    </source>
</evidence>
<accession>A0A1Q9CJM0</accession>
<dbReference type="EMBL" id="LSRX01001139">
    <property type="protein sequence ID" value="OLP83131.1"/>
    <property type="molecule type" value="Genomic_DNA"/>
</dbReference>
<feature type="compositionally biased region" description="Acidic residues" evidence="1">
    <location>
        <begin position="123"/>
        <end position="139"/>
    </location>
</feature>